<reference evidence="1" key="1">
    <citation type="journal article" date="2013" name="Genetics">
        <title>The draft genome and transcriptome of Panagrellus redivivus are shaped by the harsh demands of a free-living lifestyle.</title>
        <authorList>
            <person name="Srinivasan J."/>
            <person name="Dillman A.R."/>
            <person name="Macchietto M.G."/>
            <person name="Heikkinen L."/>
            <person name="Lakso M."/>
            <person name="Fracchia K.M."/>
            <person name="Antoshechkin I."/>
            <person name="Mortazavi A."/>
            <person name="Wong G."/>
            <person name="Sternberg P.W."/>
        </authorList>
    </citation>
    <scope>NUCLEOTIDE SEQUENCE [LARGE SCALE GENOMIC DNA]</scope>
    <source>
        <strain evidence="1">MT8872</strain>
    </source>
</reference>
<dbReference type="WBParaSite" id="Pan_g15319.t1">
    <property type="protein sequence ID" value="Pan_g15319.t1"/>
    <property type="gene ID" value="Pan_g15319"/>
</dbReference>
<dbReference type="AlphaFoldDB" id="A0A7E4ZSR9"/>
<reference evidence="2" key="2">
    <citation type="submission" date="2020-10" db="UniProtKB">
        <authorList>
            <consortium name="WormBaseParasite"/>
        </authorList>
    </citation>
    <scope>IDENTIFICATION</scope>
</reference>
<organism evidence="1 2">
    <name type="scientific">Panagrellus redivivus</name>
    <name type="common">Microworm</name>
    <dbReference type="NCBI Taxonomy" id="6233"/>
    <lineage>
        <taxon>Eukaryota</taxon>
        <taxon>Metazoa</taxon>
        <taxon>Ecdysozoa</taxon>
        <taxon>Nematoda</taxon>
        <taxon>Chromadorea</taxon>
        <taxon>Rhabditida</taxon>
        <taxon>Tylenchina</taxon>
        <taxon>Panagrolaimomorpha</taxon>
        <taxon>Panagrolaimoidea</taxon>
        <taxon>Panagrolaimidae</taxon>
        <taxon>Panagrellus</taxon>
    </lineage>
</organism>
<name>A0A7E4ZSR9_PANRE</name>
<accession>A0A7E4ZSR9</accession>
<evidence type="ECO:0000313" key="2">
    <source>
        <dbReference type="WBParaSite" id="Pan_g15319.t1"/>
    </source>
</evidence>
<sequence>MMTISRCPTIVNDNRQRRYHQENIIFRQGPNFSTTRKTNAVEEGRRQLPLQTIFQFLQNKALGKVAETASAEGLQGHPAP</sequence>
<evidence type="ECO:0000313" key="1">
    <source>
        <dbReference type="Proteomes" id="UP000492821"/>
    </source>
</evidence>
<keyword evidence="1" id="KW-1185">Reference proteome</keyword>
<proteinExistence type="predicted"/>
<protein>
    <submittedName>
        <fullName evidence="2">Uncharacterized protein</fullName>
    </submittedName>
</protein>
<dbReference type="Proteomes" id="UP000492821">
    <property type="component" value="Unassembled WGS sequence"/>
</dbReference>